<keyword evidence="2" id="KW-1133">Transmembrane helix</keyword>
<accession>A0A177WTZ8</accession>
<evidence type="ECO:0000313" key="5">
    <source>
        <dbReference type="Proteomes" id="UP000077115"/>
    </source>
</evidence>
<protein>
    <recommendedName>
        <fullName evidence="6">Mid2 domain-containing protein</fullName>
    </recommendedName>
</protein>
<proteinExistence type="predicted"/>
<reference evidence="4 5" key="1">
    <citation type="submission" date="2006-10" db="EMBL/GenBank/DDBJ databases">
        <title>The Genome Sequence of Batrachochytrium dendrobatidis JEL423.</title>
        <authorList>
            <consortium name="The Broad Institute Genome Sequencing Platform"/>
            <person name="Birren B."/>
            <person name="Lander E."/>
            <person name="Galagan J."/>
            <person name="Cuomo C."/>
            <person name="Devon K."/>
            <person name="Jaffe D."/>
            <person name="Butler J."/>
            <person name="Alvarez P."/>
            <person name="Gnerre S."/>
            <person name="Grabherr M."/>
            <person name="Kleber M."/>
            <person name="Mauceli E."/>
            <person name="Brockman W."/>
            <person name="Young S."/>
            <person name="LaButti K."/>
            <person name="Sykes S."/>
            <person name="DeCaprio D."/>
            <person name="Crawford M."/>
            <person name="Koehrsen M."/>
            <person name="Engels R."/>
            <person name="Montgomery P."/>
            <person name="Pearson M."/>
            <person name="Howarth C."/>
            <person name="Larson L."/>
            <person name="White J."/>
            <person name="O'Leary S."/>
            <person name="Kodira C."/>
            <person name="Zeng Q."/>
            <person name="Yandava C."/>
            <person name="Alvarado L."/>
            <person name="Longcore J."/>
            <person name="James T."/>
        </authorList>
    </citation>
    <scope>NUCLEOTIDE SEQUENCE [LARGE SCALE GENOMIC DNA]</scope>
    <source>
        <strain evidence="4 5">JEL423</strain>
    </source>
</reference>
<feature type="compositionally biased region" description="Polar residues" evidence="1">
    <location>
        <begin position="65"/>
        <end position="78"/>
    </location>
</feature>
<keyword evidence="3" id="KW-0732">Signal</keyword>
<reference evidence="4 5" key="2">
    <citation type="submission" date="2016-05" db="EMBL/GenBank/DDBJ databases">
        <title>Lineage-specific infection strategies underlie the spectrum of fungal disease in amphibians.</title>
        <authorList>
            <person name="Cuomo C.A."/>
            <person name="Farrer R.A."/>
            <person name="James T."/>
            <person name="Longcore J."/>
            <person name="Birren B."/>
        </authorList>
    </citation>
    <scope>NUCLEOTIDE SEQUENCE [LARGE SCALE GENOMIC DNA]</scope>
    <source>
        <strain evidence="4 5">JEL423</strain>
    </source>
</reference>
<feature type="transmembrane region" description="Helical" evidence="2">
    <location>
        <begin position="114"/>
        <end position="137"/>
    </location>
</feature>
<keyword evidence="2" id="KW-0812">Transmembrane</keyword>
<organism evidence="4 5">
    <name type="scientific">Batrachochytrium dendrobatidis (strain JEL423)</name>
    <dbReference type="NCBI Taxonomy" id="403673"/>
    <lineage>
        <taxon>Eukaryota</taxon>
        <taxon>Fungi</taxon>
        <taxon>Fungi incertae sedis</taxon>
        <taxon>Chytridiomycota</taxon>
        <taxon>Chytridiomycota incertae sedis</taxon>
        <taxon>Chytridiomycetes</taxon>
        <taxon>Rhizophydiales</taxon>
        <taxon>Rhizophydiales incertae sedis</taxon>
        <taxon>Batrachochytrium</taxon>
    </lineage>
</organism>
<evidence type="ECO:0000313" key="4">
    <source>
        <dbReference type="EMBL" id="OAJ43124.1"/>
    </source>
</evidence>
<gene>
    <name evidence="4" type="ORF">BDEG_26505</name>
</gene>
<keyword evidence="2" id="KW-0472">Membrane</keyword>
<dbReference type="VEuPathDB" id="FungiDB:BDEG_26505"/>
<evidence type="ECO:0000256" key="2">
    <source>
        <dbReference type="SAM" id="Phobius"/>
    </source>
</evidence>
<evidence type="ECO:0000256" key="3">
    <source>
        <dbReference type="SAM" id="SignalP"/>
    </source>
</evidence>
<name>A0A177WTZ8_BATDL</name>
<feature type="compositionally biased region" description="Polar residues" evidence="1">
    <location>
        <begin position="94"/>
        <end position="107"/>
    </location>
</feature>
<evidence type="ECO:0000256" key="1">
    <source>
        <dbReference type="SAM" id="MobiDB-lite"/>
    </source>
</evidence>
<dbReference type="AlphaFoldDB" id="A0A177WTZ8"/>
<dbReference type="Proteomes" id="UP000077115">
    <property type="component" value="Unassembled WGS sequence"/>
</dbReference>
<feature type="chain" id="PRO_5008077884" description="Mid2 domain-containing protein" evidence="3">
    <location>
        <begin position="19"/>
        <end position="226"/>
    </location>
</feature>
<evidence type="ECO:0008006" key="6">
    <source>
        <dbReference type="Google" id="ProtNLM"/>
    </source>
</evidence>
<feature type="signal peptide" evidence="3">
    <location>
        <begin position="1"/>
        <end position="18"/>
    </location>
</feature>
<dbReference type="EMBL" id="DS022309">
    <property type="protein sequence ID" value="OAJ43124.1"/>
    <property type="molecule type" value="Genomic_DNA"/>
</dbReference>
<feature type="region of interest" description="Disordered" evidence="1">
    <location>
        <begin position="65"/>
        <end position="108"/>
    </location>
</feature>
<sequence>MLLQLSSILLLASLAVLAVPQNLPNPSLIPQSPHITTSIVRPEAARTTTRATVVFQGSATLARSRSTLLPNPNSNHAGSVTAPAPRPAIPDTPAGSTGSQSSKNPSVDGSVGTVFAVGSIAAIVVGIFVFLVGGVFVHKHLQKRSEIYNANNRKVDLMPREMPPVYHSTKQTQSHNCSRSNSNASFESGISTSYQAHTPYVTTPEIAHIQPGATQPSNFIIRSASC</sequence>